<dbReference type="STRING" id="314287.GB2207_03122"/>
<keyword evidence="2" id="KW-0479">Metal-binding</keyword>
<proteinExistence type="inferred from homology"/>
<keyword evidence="4" id="KW-0106">Calcium</keyword>
<evidence type="ECO:0000256" key="2">
    <source>
        <dbReference type="ARBA" id="ARBA00022723"/>
    </source>
</evidence>
<accession>Q1YP24</accession>
<dbReference type="PANTHER" id="PTHR42693">
    <property type="entry name" value="ARYLSULFATASE FAMILY MEMBER"/>
    <property type="match status" value="1"/>
</dbReference>
<evidence type="ECO:0000313" key="8">
    <source>
        <dbReference type="Proteomes" id="UP000005555"/>
    </source>
</evidence>
<evidence type="ECO:0000256" key="3">
    <source>
        <dbReference type="ARBA" id="ARBA00022801"/>
    </source>
</evidence>
<evidence type="ECO:0000313" key="7">
    <source>
        <dbReference type="EMBL" id="EAS45940.1"/>
    </source>
</evidence>
<organism evidence="7 8">
    <name type="scientific">gamma proteobacterium HTCC2207</name>
    <dbReference type="NCBI Taxonomy" id="314287"/>
    <lineage>
        <taxon>Bacteria</taxon>
        <taxon>Pseudomonadati</taxon>
        <taxon>Pseudomonadota</taxon>
        <taxon>Gammaproteobacteria</taxon>
        <taxon>Cellvibrionales</taxon>
        <taxon>Porticoccaceae</taxon>
        <taxon>SAR92 clade</taxon>
    </lineage>
</organism>
<evidence type="ECO:0000256" key="1">
    <source>
        <dbReference type="ARBA" id="ARBA00008779"/>
    </source>
</evidence>
<name>Q1YP24_9GAMM</name>
<sequence>MQIQRSILLALLLTGCFSHAQESKQQAPNKHKAKPNFILVYTDDMGYSDAGPFGNPLIETPAIDRLASSGQTWTNFYAAAPVCTPSRGALLTGKLPVRTGLYGDNINVFFPGSKKGMPENETTLAEVFQDNQYATGMFGKWHLGDATGFYPTRHGFNEWLGIPYSNDMDWEVEGITSSNIFFPAQDIMAKYGTVSPVLQRQIFQPEINDWQVPLIHSRKLADGRFVDHEIQRPADQTLITRRYTTESIRFMREAVTAQKPFFIYLAHSMPHVPLFRSAEFAGKSKAGIYGDVIEEIDWSLQKIIAATQALAIDDNTYIVFTSDNGPWLIYGTHAGTATPLRDGKGTTFDGGMRVMTVFSGPDIHQGIIDDLGSQTDLFATFTALAGFGSQTTAADSVDLSHTLRNGQPSPRTSIPFYSGSELRAFRYQDHKVHFVTQGAYGMKPAREVHQPAMLIDLKADVGEANNIAKNNPQRVLEVVQQAETFKQSITVAPSILDRQFVD</sequence>
<evidence type="ECO:0000256" key="4">
    <source>
        <dbReference type="ARBA" id="ARBA00022837"/>
    </source>
</evidence>
<evidence type="ECO:0000259" key="6">
    <source>
        <dbReference type="Pfam" id="PF00884"/>
    </source>
</evidence>
<dbReference type="InterPro" id="IPR017850">
    <property type="entry name" value="Alkaline_phosphatase_core_sf"/>
</dbReference>
<dbReference type="PROSITE" id="PS51257">
    <property type="entry name" value="PROKAR_LIPOPROTEIN"/>
    <property type="match status" value="1"/>
</dbReference>
<dbReference type="InterPro" id="IPR000917">
    <property type="entry name" value="Sulfatase_N"/>
</dbReference>
<dbReference type="GO" id="GO:0046872">
    <property type="term" value="F:metal ion binding"/>
    <property type="evidence" value="ECO:0007669"/>
    <property type="project" value="UniProtKB-KW"/>
</dbReference>
<comment type="similarity">
    <text evidence="1">Belongs to the sulfatase family.</text>
</comment>
<keyword evidence="5" id="KW-0732">Signal</keyword>
<dbReference type="AlphaFoldDB" id="Q1YP24"/>
<comment type="caution">
    <text evidence="7">The sequence shown here is derived from an EMBL/GenBank/DDBJ whole genome shotgun (WGS) entry which is preliminary data.</text>
</comment>
<dbReference type="Proteomes" id="UP000005555">
    <property type="component" value="Unassembled WGS sequence"/>
</dbReference>
<keyword evidence="3" id="KW-0378">Hydrolase</keyword>
<evidence type="ECO:0000256" key="5">
    <source>
        <dbReference type="SAM" id="SignalP"/>
    </source>
</evidence>
<dbReference type="InterPro" id="IPR024607">
    <property type="entry name" value="Sulfatase_CS"/>
</dbReference>
<dbReference type="Gene3D" id="3.30.1120.10">
    <property type="match status" value="1"/>
</dbReference>
<dbReference type="PROSITE" id="PS00523">
    <property type="entry name" value="SULFATASE_1"/>
    <property type="match status" value="1"/>
</dbReference>
<protein>
    <submittedName>
        <fullName evidence="7">Arylsulfatase A</fullName>
    </submittedName>
</protein>
<feature type="chain" id="PRO_5004198124" evidence="5">
    <location>
        <begin position="21"/>
        <end position="502"/>
    </location>
</feature>
<dbReference type="GO" id="GO:0004065">
    <property type="term" value="F:arylsulfatase activity"/>
    <property type="evidence" value="ECO:0007669"/>
    <property type="project" value="TreeGrafter"/>
</dbReference>
<dbReference type="InterPro" id="IPR050738">
    <property type="entry name" value="Sulfatase"/>
</dbReference>
<dbReference type="Pfam" id="PF00884">
    <property type="entry name" value="Sulfatase"/>
    <property type="match status" value="1"/>
</dbReference>
<feature type="domain" description="Sulfatase N-terminal" evidence="6">
    <location>
        <begin position="35"/>
        <end position="386"/>
    </location>
</feature>
<feature type="signal peptide" evidence="5">
    <location>
        <begin position="1"/>
        <end position="20"/>
    </location>
</feature>
<gene>
    <name evidence="7" type="ORF">GB2207_03122</name>
</gene>
<dbReference type="CDD" id="cd16026">
    <property type="entry name" value="GALNS_like"/>
    <property type="match status" value="1"/>
</dbReference>
<dbReference type="HOGENOM" id="CLU_006332_10_4_6"/>
<dbReference type="SUPFAM" id="SSF53649">
    <property type="entry name" value="Alkaline phosphatase-like"/>
    <property type="match status" value="1"/>
</dbReference>
<keyword evidence="8" id="KW-1185">Reference proteome</keyword>
<dbReference type="EMBL" id="AAPI01000013">
    <property type="protein sequence ID" value="EAS45940.1"/>
    <property type="molecule type" value="Genomic_DNA"/>
</dbReference>
<reference evidence="7 8" key="1">
    <citation type="submission" date="2006-03" db="EMBL/GenBank/DDBJ databases">
        <authorList>
            <person name="Giovannoni S.J."/>
            <person name="Cho J.-C."/>
            <person name="Ferriera S."/>
            <person name="Johnson J."/>
            <person name="Kravitz S."/>
            <person name="Halpern A."/>
            <person name="Remington K."/>
            <person name="Beeson K."/>
            <person name="Tran B."/>
            <person name="Rogers Y.-H."/>
            <person name="Friedman R."/>
            <person name="Venter J.C."/>
        </authorList>
    </citation>
    <scope>NUCLEOTIDE SEQUENCE [LARGE SCALE GENOMIC DNA]</scope>
    <source>
        <strain evidence="7 8">HTCC2207</strain>
    </source>
</reference>
<dbReference type="PANTHER" id="PTHR42693:SF33">
    <property type="entry name" value="ARYLSULFATASE"/>
    <property type="match status" value="1"/>
</dbReference>
<dbReference type="OrthoDB" id="974590at2"/>
<dbReference type="Gene3D" id="3.40.720.10">
    <property type="entry name" value="Alkaline Phosphatase, subunit A"/>
    <property type="match status" value="1"/>
</dbReference>
<dbReference type="Pfam" id="PF14707">
    <property type="entry name" value="Sulfatase_C"/>
    <property type="match status" value="1"/>
</dbReference>
<dbReference type="eggNOG" id="COG3119">
    <property type="taxonomic scope" value="Bacteria"/>
</dbReference>